<dbReference type="Pfam" id="PF00742">
    <property type="entry name" value="Homoserine_dh"/>
    <property type="match status" value="1"/>
</dbReference>
<protein>
    <recommendedName>
        <fullName evidence="3">Homoserine dehydrogenase catalytic domain-containing protein</fullName>
    </recommendedName>
</protein>
<gene>
    <name evidence="4" type="ORF">SMAR0320_LOCUS198</name>
</gene>
<organism evidence="4">
    <name type="scientific">Skeletonema marinoi</name>
    <dbReference type="NCBI Taxonomy" id="267567"/>
    <lineage>
        <taxon>Eukaryota</taxon>
        <taxon>Sar</taxon>
        <taxon>Stramenopiles</taxon>
        <taxon>Ochrophyta</taxon>
        <taxon>Bacillariophyta</taxon>
        <taxon>Coscinodiscophyceae</taxon>
        <taxon>Thalassiosirophycidae</taxon>
        <taxon>Thalassiosirales</taxon>
        <taxon>Skeletonemataceae</taxon>
        <taxon>Skeletonema</taxon>
        <taxon>Skeletonema marinoi-dohrnii complex</taxon>
    </lineage>
</organism>
<sequence length="148" mass="16065">MSSDVLVDIDDNLDFLNLPPYIDEQVQKRVDAANAKGCVLRSIASIDVKSKSVQIRISEVPNHHAFAVSPPGCSCVRFFTRRHERYPLIIQGPSAGADSTASALLAELLQRTRGVSTPRSLALIRRGSSGAFLHNKHSNSMNGNNGIL</sequence>
<dbReference type="GO" id="GO:0009067">
    <property type="term" value="P:aspartate family amino acid biosynthetic process"/>
    <property type="evidence" value="ECO:0007669"/>
    <property type="project" value="InterPro"/>
</dbReference>
<evidence type="ECO:0000256" key="2">
    <source>
        <dbReference type="ARBA" id="ARBA00023002"/>
    </source>
</evidence>
<dbReference type="GO" id="GO:0004412">
    <property type="term" value="F:homoserine dehydrogenase activity"/>
    <property type="evidence" value="ECO:0007669"/>
    <property type="project" value="InterPro"/>
</dbReference>
<evidence type="ECO:0000256" key="1">
    <source>
        <dbReference type="ARBA" id="ARBA00022857"/>
    </source>
</evidence>
<evidence type="ECO:0000313" key="4">
    <source>
        <dbReference type="EMBL" id="CAD9570003.1"/>
    </source>
</evidence>
<dbReference type="PANTHER" id="PTHR43070:SF3">
    <property type="entry name" value="HOMOSERINE DEHYDROGENASE"/>
    <property type="match status" value="1"/>
</dbReference>
<feature type="domain" description="Homoserine dehydrogenase catalytic" evidence="3">
    <location>
        <begin position="26"/>
        <end position="109"/>
    </location>
</feature>
<keyword evidence="1" id="KW-0521">NADP</keyword>
<reference evidence="4" key="1">
    <citation type="submission" date="2021-01" db="EMBL/GenBank/DDBJ databases">
        <authorList>
            <person name="Corre E."/>
            <person name="Pelletier E."/>
            <person name="Niang G."/>
            <person name="Scheremetjew M."/>
            <person name="Finn R."/>
            <person name="Kale V."/>
            <person name="Holt S."/>
            <person name="Cochrane G."/>
            <person name="Meng A."/>
            <person name="Brown T."/>
            <person name="Cohen L."/>
        </authorList>
    </citation>
    <scope>NUCLEOTIDE SEQUENCE</scope>
    <source>
        <strain evidence="4">SM1012Den-03</strain>
    </source>
</reference>
<dbReference type="Gene3D" id="3.30.360.10">
    <property type="entry name" value="Dihydrodipicolinate Reductase, domain 2"/>
    <property type="match status" value="1"/>
</dbReference>
<dbReference type="PANTHER" id="PTHR43070">
    <property type="match status" value="1"/>
</dbReference>
<dbReference type="InterPro" id="IPR011147">
    <property type="entry name" value="Bifunc_Aspkin/hSer_DH"/>
</dbReference>
<accession>A0A7S2K922</accession>
<dbReference type="SUPFAM" id="SSF55347">
    <property type="entry name" value="Glyceraldehyde-3-phosphate dehydrogenase-like, C-terminal domain"/>
    <property type="match status" value="1"/>
</dbReference>
<dbReference type="EMBL" id="HBGZ01000280">
    <property type="protein sequence ID" value="CAD9570003.1"/>
    <property type="molecule type" value="Transcribed_RNA"/>
</dbReference>
<name>A0A7S2K922_9STRA</name>
<evidence type="ECO:0000259" key="3">
    <source>
        <dbReference type="Pfam" id="PF00742"/>
    </source>
</evidence>
<keyword evidence="2" id="KW-0560">Oxidoreductase</keyword>
<dbReference type="AlphaFoldDB" id="A0A7S2K922"/>
<dbReference type="InterPro" id="IPR001342">
    <property type="entry name" value="HDH_cat"/>
</dbReference>
<proteinExistence type="predicted"/>